<feature type="binding site" evidence="6">
    <location>
        <position position="89"/>
    </location>
    <ligand>
        <name>Mg(2+)</name>
        <dbReference type="ChEBI" id="CHEBI:18420"/>
        <label>2</label>
    </ligand>
</feature>
<dbReference type="PANTHER" id="PTHR43028">
    <property type="entry name" value="3'(2'),5'-BISPHOSPHATE NUCLEOTIDASE 1"/>
    <property type="match status" value="1"/>
</dbReference>
<evidence type="ECO:0000313" key="9">
    <source>
        <dbReference type="Proteomes" id="UP001055307"/>
    </source>
</evidence>
<accession>A0AAV4Z2E3</accession>
<evidence type="ECO:0000256" key="3">
    <source>
        <dbReference type="ARBA" id="ARBA00022519"/>
    </source>
</evidence>
<keyword evidence="6 7" id="KW-0479">Metal-binding</keyword>
<dbReference type="EC" id="3.1.3.7" evidence="6"/>
<keyword evidence="9" id="KW-1185">Reference proteome</keyword>
<dbReference type="GO" id="GO:0008441">
    <property type="term" value="F:3'(2'),5'-bisphosphate nucleotidase activity"/>
    <property type="evidence" value="ECO:0007669"/>
    <property type="project" value="UniProtKB-UniRule"/>
</dbReference>
<feature type="binding site" evidence="6">
    <location>
        <position position="67"/>
    </location>
    <ligand>
        <name>substrate</name>
    </ligand>
</feature>
<sequence>MPLDTLARSLVHIAIAAGGPVASVYSQGCPTWWKADGSPVTEADLAAERLILQRLAAAFPGIPVVAEESVAAGHRSELGPRFLLVDPLDGTREFIAQRNEFTVNVAMIEDGRPIAGAIYAPLLGQAWFGGTSSYTVPAPPGSEAADLTGARRIGVRAPPDAGLVALVSRSHADPMTEAYLSRLPLAESRPMGSSLKFCRIAEGMADVYPGLGGIREWDIAAGHAILQAAGGTMTAPDGAPLRYGDQTKDYRLPGFLASGGFNLPASDPAVAA</sequence>
<name>A0AAV4Z2E3_9HYPH</name>
<dbReference type="GO" id="GO:0005886">
    <property type="term" value="C:plasma membrane"/>
    <property type="evidence" value="ECO:0007669"/>
    <property type="project" value="UniProtKB-SubCell"/>
</dbReference>
<dbReference type="EMBL" id="BPQF01000003">
    <property type="protein sequence ID" value="GJD38077.1"/>
    <property type="molecule type" value="Genomic_DNA"/>
</dbReference>
<protein>
    <recommendedName>
        <fullName evidence="6">3'(2'),5'-bisphosphate nucleotidase CysQ</fullName>
        <ecNumber evidence="6">3.1.3.7</ecNumber>
    </recommendedName>
    <alternativeName>
        <fullName evidence="6">3'(2'),5-bisphosphonucleoside 3'(2')-phosphohydrolase</fullName>
    </alternativeName>
    <alternativeName>
        <fullName evidence="6">3'-phosphoadenosine 5'-phosphate phosphatase</fullName>
        <shortName evidence="6">PAP phosphatase</shortName>
    </alternativeName>
</protein>
<keyword evidence="5 6" id="KW-0472">Membrane</keyword>
<comment type="cofactor">
    <cofactor evidence="6 7">
        <name>Mg(2+)</name>
        <dbReference type="ChEBI" id="CHEBI:18420"/>
    </cofactor>
</comment>
<reference evidence="8" key="2">
    <citation type="submission" date="2021-08" db="EMBL/GenBank/DDBJ databases">
        <authorList>
            <person name="Tani A."/>
            <person name="Ola A."/>
            <person name="Ogura Y."/>
            <person name="Katsura K."/>
            <person name="Hayashi T."/>
        </authorList>
    </citation>
    <scope>NUCLEOTIDE SEQUENCE</scope>
    <source>
        <strain evidence="8">DSM 21893</strain>
    </source>
</reference>
<evidence type="ECO:0000256" key="1">
    <source>
        <dbReference type="ARBA" id="ARBA00005289"/>
    </source>
</evidence>
<feature type="binding site" evidence="6">
    <location>
        <position position="86"/>
    </location>
    <ligand>
        <name>Mg(2+)</name>
        <dbReference type="ChEBI" id="CHEBI:18420"/>
        <label>1</label>
    </ligand>
</feature>
<comment type="similarity">
    <text evidence="1 6">Belongs to the inositol monophosphatase superfamily. CysQ family.</text>
</comment>
<feature type="binding site" evidence="6">
    <location>
        <position position="88"/>
    </location>
    <ligand>
        <name>Mg(2+)</name>
        <dbReference type="ChEBI" id="CHEBI:18420"/>
        <label>1</label>
    </ligand>
</feature>
<dbReference type="GO" id="GO:0000103">
    <property type="term" value="P:sulfate assimilation"/>
    <property type="evidence" value="ECO:0007669"/>
    <property type="project" value="TreeGrafter"/>
</dbReference>
<dbReference type="CDD" id="cd01638">
    <property type="entry name" value="CysQ"/>
    <property type="match status" value="1"/>
</dbReference>
<feature type="binding site" evidence="6">
    <location>
        <position position="218"/>
    </location>
    <ligand>
        <name>substrate</name>
    </ligand>
</feature>
<feature type="binding site" evidence="6">
    <location>
        <begin position="88"/>
        <end position="91"/>
    </location>
    <ligand>
        <name>substrate</name>
    </ligand>
</feature>
<keyword evidence="2 6" id="KW-1003">Cell membrane</keyword>
<dbReference type="InterPro" id="IPR050725">
    <property type="entry name" value="CysQ/Inositol_MonoPase"/>
</dbReference>
<dbReference type="InterPro" id="IPR000760">
    <property type="entry name" value="Inositol_monophosphatase-like"/>
</dbReference>
<dbReference type="GO" id="GO:0000287">
    <property type="term" value="F:magnesium ion binding"/>
    <property type="evidence" value="ECO:0007669"/>
    <property type="project" value="UniProtKB-UniRule"/>
</dbReference>
<evidence type="ECO:0000313" key="8">
    <source>
        <dbReference type="EMBL" id="GJD38077.1"/>
    </source>
</evidence>
<comment type="function">
    <text evidence="6">Converts adenosine-3',5'-bisphosphate (PAP) to AMP.</text>
</comment>
<dbReference type="RefSeq" id="WP_147830633.1">
    <property type="nucleotide sequence ID" value="NZ_BPQF01000003.1"/>
</dbReference>
<dbReference type="GO" id="GO:0046854">
    <property type="term" value="P:phosphatidylinositol phosphate biosynthetic process"/>
    <property type="evidence" value="ECO:0007669"/>
    <property type="project" value="InterPro"/>
</dbReference>
<keyword evidence="4 6" id="KW-0378">Hydrolase</keyword>
<dbReference type="PROSITE" id="PS00630">
    <property type="entry name" value="IMP_2"/>
    <property type="match status" value="1"/>
</dbReference>
<dbReference type="InterPro" id="IPR006240">
    <property type="entry name" value="CysQ"/>
</dbReference>
<proteinExistence type="inferred from homology"/>
<dbReference type="PANTHER" id="PTHR43028:SF5">
    <property type="entry name" value="3'(2'),5'-BISPHOSPHATE NUCLEOTIDASE 1"/>
    <property type="match status" value="1"/>
</dbReference>
<evidence type="ECO:0000256" key="7">
    <source>
        <dbReference type="PIRSR" id="PIRSR600760-2"/>
    </source>
</evidence>
<keyword evidence="6 7" id="KW-0460">Magnesium</keyword>
<feature type="binding site" evidence="6">
    <location>
        <position position="86"/>
    </location>
    <ligand>
        <name>Mg(2+)</name>
        <dbReference type="ChEBI" id="CHEBI:18420"/>
        <label>2</label>
    </ligand>
</feature>
<dbReference type="AlphaFoldDB" id="A0AAV4Z2E3"/>
<dbReference type="NCBIfam" id="TIGR01331">
    <property type="entry name" value="bisphos_cysQ"/>
    <property type="match status" value="1"/>
</dbReference>
<keyword evidence="3 6" id="KW-0997">Cell inner membrane</keyword>
<feature type="binding site" evidence="7">
    <location>
        <position position="218"/>
    </location>
    <ligand>
        <name>Mg(2+)</name>
        <dbReference type="ChEBI" id="CHEBI:18420"/>
        <label>1</label>
        <note>catalytic</note>
    </ligand>
</feature>
<evidence type="ECO:0000256" key="2">
    <source>
        <dbReference type="ARBA" id="ARBA00022475"/>
    </source>
</evidence>
<feature type="binding site" evidence="7">
    <location>
        <position position="86"/>
    </location>
    <ligand>
        <name>Mg(2+)</name>
        <dbReference type="ChEBI" id="CHEBI:18420"/>
        <label>1</label>
        <note>catalytic</note>
    </ligand>
</feature>
<dbReference type="HAMAP" id="MF_02095">
    <property type="entry name" value="CysQ"/>
    <property type="match status" value="1"/>
</dbReference>
<dbReference type="InterPro" id="IPR020550">
    <property type="entry name" value="Inositol_monophosphatase_CS"/>
</dbReference>
<feature type="binding site" evidence="7">
    <location>
        <position position="89"/>
    </location>
    <ligand>
        <name>Mg(2+)</name>
        <dbReference type="ChEBI" id="CHEBI:18420"/>
        <label>1</label>
        <note>catalytic</note>
    </ligand>
</feature>
<reference evidence="8" key="1">
    <citation type="journal article" date="2016" name="Front. Microbiol.">
        <title>Genome Sequence of the Piezophilic, Mesophilic Sulfate-Reducing Bacterium Desulfovibrio indicus J2T.</title>
        <authorList>
            <person name="Cao J."/>
            <person name="Maignien L."/>
            <person name="Shao Z."/>
            <person name="Alain K."/>
            <person name="Jebbar M."/>
        </authorList>
    </citation>
    <scope>NUCLEOTIDE SEQUENCE</scope>
    <source>
        <strain evidence="8">DSM 21893</strain>
    </source>
</reference>
<dbReference type="Proteomes" id="UP001055307">
    <property type="component" value="Unassembled WGS sequence"/>
</dbReference>
<dbReference type="Gene3D" id="3.40.190.80">
    <property type="match status" value="1"/>
</dbReference>
<feature type="binding site" evidence="6">
    <location>
        <position position="67"/>
    </location>
    <ligand>
        <name>Mg(2+)</name>
        <dbReference type="ChEBI" id="CHEBI:18420"/>
        <label>1</label>
    </ligand>
</feature>
<dbReference type="Gene3D" id="3.30.540.10">
    <property type="entry name" value="Fructose-1,6-Bisphosphatase, subunit A, domain 1"/>
    <property type="match status" value="1"/>
</dbReference>
<comment type="catalytic activity">
    <reaction evidence="6">
        <text>adenosine 3',5'-bisphosphate + H2O = AMP + phosphate</text>
        <dbReference type="Rhea" id="RHEA:10040"/>
        <dbReference type="ChEBI" id="CHEBI:15377"/>
        <dbReference type="ChEBI" id="CHEBI:43474"/>
        <dbReference type="ChEBI" id="CHEBI:58343"/>
        <dbReference type="ChEBI" id="CHEBI:456215"/>
        <dbReference type="EC" id="3.1.3.7"/>
    </reaction>
</comment>
<comment type="caution">
    <text evidence="8">The sequence shown here is derived from an EMBL/GenBank/DDBJ whole genome shotgun (WGS) entry which is preliminary data.</text>
</comment>
<gene>
    <name evidence="8" type="primary">cysQ_1</name>
    <name evidence="6" type="synonym">cysQ</name>
    <name evidence="8" type="ORF">OICFNHDK_0517</name>
</gene>
<dbReference type="GO" id="GO:0050427">
    <property type="term" value="P:3'-phosphoadenosine 5'-phosphosulfate metabolic process"/>
    <property type="evidence" value="ECO:0007669"/>
    <property type="project" value="TreeGrafter"/>
</dbReference>
<feature type="binding site" evidence="7">
    <location>
        <position position="88"/>
    </location>
    <ligand>
        <name>Mg(2+)</name>
        <dbReference type="ChEBI" id="CHEBI:18420"/>
        <label>1</label>
        <note>catalytic</note>
    </ligand>
</feature>
<evidence type="ECO:0000256" key="6">
    <source>
        <dbReference type="HAMAP-Rule" id="MF_02095"/>
    </source>
</evidence>
<comment type="subcellular location">
    <subcellularLocation>
        <location evidence="6">Cell inner membrane</location>
        <topology evidence="6">Peripheral membrane protein</topology>
        <orientation evidence="6">Cytoplasmic side</orientation>
    </subcellularLocation>
</comment>
<dbReference type="PRINTS" id="PR00377">
    <property type="entry name" value="IMPHPHTASES"/>
</dbReference>
<organism evidence="8 9">
    <name type="scientific">Methylobacterium bullatum</name>
    <dbReference type="NCBI Taxonomy" id="570505"/>
    <lineage>
        <taxon>Bacteria</taxon>
        <taxon>Pseudomonadati</taxon>
        <taxon>Pseudomonadota</taxon>
        <taxon>Alphaproteobacteria</taxon>
        <taxon>Hyphomicrobiales</taxon>
        <taxon>Methylobacteriaceae</taxon>
        <taxon>Methylobacterium</taxon>
    </lineage>
</organism>
<dbReference type="SUPFAM" id="SSF56655">
    <property type="entry name" value="Carbohydrate phosphatase"/>
    <property type="match status" value="1"/>
</dbReference>
<feature type="binding site" evidence="6">
    <location>
        <position position="218"/>
    </location>
    <ligand>
        <name>Mg(2+)</name>
        <dbReference type="ChEBI" id="CHEBI:18420"/>
        <label>2</label>
    </ligand>
</feature>
<dbReference type="Pfam" id="PF00459">
    <property type="entry name" value="Inositol_P"/>
    <property type="match status" value="1"/>
</dbReference>
<evidence type="ECO:0000256" key="4">
    <source>
        <dbReference type="ARBA" id="ARBA00022801"/>
    </source>
</evidence>
<evidence type="ECO:0000256" key="5">
    <source>
        <dbReference type="ARBA" id="ARBA00023136"/>
    </source>
</evidence>
<feature type="binding site" evidence="7">
    <location>
        <position position="67"/>
    </location>
    <ligand>
        <name>Mg(2+)</name>
        <dbReference type="ChEBI" id="CHEBI:18420"/>
        <label>1</label>
        <note>catalytic</note>
    </ligand>
</feature>